<keyword evidence="2" id="KW-0732">Signal</keyword>
<evidence type="ECO:0000313" key="3">
    <source>
        <dbReference type="EMBL" id="MFD0767143.1"/>
    </source>
</evidence>
<name>A0ABW2ZLR0_9SPHI</name>
<comment type="caution">
    <text evidence="3">The sequence shown here is derived from an EMBL/GenBank/DDBJ whole genome shotgun (WGS) entry which is preliminary data.</text>
</comment>
<reference evidence="4" key="1">
    <citation type="journal article" date="2019" name="Int. J. Syst. Evol. Microbiol.">
        <title>The Global Catalogue of Microorganisms (GCM) 10K type strain sequencing project: providing services to taxonomists for standard genome sequencing and annotation.</title>
        <authorList>
            <consortium name="The Broad Institute Genomics Platform"/>
            <consortium name="The Broad Institute Genome Sequencing Center for Infectious Disease"/>
            <person name="Wu L."/>
            <person name="Ma J."/>
        </authorList>
    </citation>
    <scope>NUCLEOTIDE SEQUENCE [LARGE SCALE GENOMIC DNA]</scope>
    <source>
        <strain evidence="4">CCUG 60742</strain>
    </source>
</reference>
<protein>
    <submittedName>
        <fullName evidence="3">Uncharacterized protein</fullName>
    </submittedName>
</protein>
<evidence type="ECO:0000256" key="2">
    <source>
        <dbReference type="SAM" id="SignalP"/>
    </source>
</evidence>
<evidence type="ECO:0000256" key="1">
    <source>
        <dbReference type="SAM" id="MobiDB-lite"/>
    </source>
</evidence>
<evidence type="ECO:0000313" key="4">
    <source>
        <dbReference type="Proteomes" id="UP001597073"/>
    </source>
</evidence>
<feature type="region of interest" description="Disordered" evidence="1">
    <location>
        <begin position="64"/>
        <end position="84"/>
    </location>
</feature>
<feature type="chain" id="PRO_5046872573" evidence="2">
    <location>
        <begin position="23"/>
        <end position="93"/>
    </location>
</feature>
<proteinExistence type="predicted"/>
<feature type="signal peptide" evidence="2">
    <location>
        <begin position="1"/>
        <end position="22"/>
    </location>
</feature>
<dbReference type="EMBL" id="JBHTIA010000024">
    <property type="protein sequence ID" value="MFD0767143.1"/>
    <property type="molecule type" value="Genomic_DNA"/>
</dbReference>
<dbReference type="RefSeq" id="WP_377145665.1">
    <property type="nucleotide sequence ID" value="NZ_JBHTIA010000024.1"/>
</dbReference>
<organism evidence="3 4">
    <name type="scientific">Mucilaginibacter lutimaris</name>
    <dbReference type="NCBI Taxonomy" id="931629"/>
    <lineage>
        <taxon>Bacteria</taxon>
        <taxon>Pseudomonadati</taxon>
        <taxon>Bacteroidota</taxon>
        <taxon>Sphingobacteriia</taxon>
        <taxon>Sphingobacteriales</taxon>
        <taxon>Sphingobacteriaceae</taxon>
        <taxon>Mucilaginibacter</taxon>
    </lineage>
</organism>
<keyword evidence="4" id="KW-1185">Reference proteome</keyword>
<dbReference type="Proteomes" id="UP001597073">
    <property type="component" value="Unassembled WGS sequence"/>
</dbReference>
<sequence>MKNLKLKMSVAALLLGFGSAMATAHHAFANRKWGKDPMTGVYSDLTGVSYICNQSTRVCTEEYPADVDPNNQAGDQHPGTVQPTNIVLGDLDF</sequence>
<feature type="compositionally biased region" description="Polar residues" evidence="1">
    <location>
        <begin position="69"/>
        <end position="84"/>
    </location>
</feature>
<gene>
    <name evidence="3" type="ORF">ACFQZI_19975</name>
</gene>
<accession>A0ABW2ZLR0</accession>